<proteinExistence type="predicted"/>
<dbReference type="AlphaFoldDB" id="A0A098Y403"/>
<dbReference type="STRING" id="1522368.IN07_15990"/>
<dbReference type="Pfam" id="PF08021">
    <property type="entry name" value="FAD_binding_9"/>
    <property type="match status" value="1"/>
</dbReference>
<protein>
    <submittedName>
        <fullName evidence="2">Side tail fiber protein</fullName>
    </submittedName>
</protein>
<evidence type="ECO:0000313" key="2">
    <source>
        <dbReference type="EMBL" id="KGH45608.1"/>
    </source>
</evidence>
<dbReference type="PROSITE" id="PS51384">
    <property type="entry name" value="FAD_FR"/>
    <property type="match status" value="1"/>
</dbReference>
<dbReference type="PANTHER" id="PTHR30157">
    <property type="entry name" value="FERRIC REDUCTASE, NADPH-DEPENDENT"/>
    <property type="match status" value="1"/>
</dbReference>
<dbReference type="SUPFAM" id="SSF63380">
    <property type="entry name" value="Riboflavin synthase domain-like"/>
    <property type="match status" value="1"/>
</dbReference>
<dbReference type="Pfam" id="PF04954">
    <property type="entry name" value="SIP"/>
    <property type="match status" value="1"/>
</dbReference>
<evidence type="ECO:0000313" key="3">
    <source>
        <dbReference type="Proteomes" id="UP000029713"/>
    </source>
</evidence>
<dbReference type="InterPro" id="IPR017927">
    <property type="entry name" value="FAD-bd_FR_type"/>
</dbReference>
<dbReference type="Gene3D" id="3.40.50.80">
    <property type="entry name" value="Nucleotide-binding domain of ferredoxin-NADP reductase (FNR) module"/>
    <property type="match status" value="1"/>
</dbReference>
<sequence>MTTAVTGRAGTAVLENLTEPQPAVPQPVAAPSYRFFSATVGRVQRLSPTFLRLTLRGPELTGFGAAGDDQRIKLVLSRDGAPVTDLLTDGPTWYQDYCALPDERRPYLRTYTVRAARPELGELDVDVVLHGVEEGHSGPAASWAAAAVPGDPIVVLGPDRPRPGRAGSGRPWGVEWAPPADGPLFLAGDETAVPAISAIVEALPAGRRAIAVLEVPEARDVLSLAVPPGVEVRWLVRGGRAPGEALGTAVHAALCELGVAARTAGQELEDVDLAGGVLWEVPDEGGADGCYAWLAGEAGMVKKLRRRLVRDLGVPRTSVAFMGYWRLGAAEGG</sequence>
<gene>
    <name evidence="2" type="ORF">IN07_15990</name>
</gene>
<keyword evidence="3" id="KW-1185">Reference proteome</keyword>
<dbReference type="InterPro" id="IPR039261">
    <property type="entry name" value="FNR_nucleotide-bd"/>
</dbReference>
<dbReference type="Proteomes" id="UP000029713">
    <property type="component" value="Unassembled WGS sequence"/>
</dbReference>
<dbReference type="RefSeq" id="WP_036337062.1">
    <property type="nucleotide sequence ID" value="NZ_JPMX01000075.1"/>
</dbReference>
<evidence type="ECO:0000259" key="1">
    <source>
        <dbReference type="PROSITE" id="PS51384"/>
    </source>
</evidence>
<feature type="domain" description="FAD-binding FR-type" evidence="1">
    <location>
        <begin position="33"/>
        <end position="172"/>
    </location>
</feature>
<dbReference type="GO" id="GO:0016491">
    <property type="term" value="F:oxidoreductase activity"/>
    <property type="evidence" value="ECO:0007669"/>
    <property type="project" value="InterPro"/>
</dbReference>
<organism evidence="2 3">
    <name type="scientific">Modestobacter caceresii</name>
    <dbReference type="NCBI Taxonomy" id="1522368"/>
    <lineage>
        <taxon>Bacteria</taxon>
        <taxon>Bacillati</taxon>
        <taxon>Actinomycetota</taxon>
        <taxon>Actinomycetes</taxon>
        <taxon>Geodermatophilales</taxon>
        <taxon>Geodermatophilaceae</taxon>
        <taxon>Modestobacter</taxon>
    </lineage>
</organism>
<comment type="caution">
    <text evidence="2">The sequence shown here is derived from an EMBL/GenBank/DDBJ whole genome shotgun (WGS) entry which is preliminary data.</text>
</comment>
<dbReference type="PANTHER" id="PTHR30157:SF0">
    <property type="entry name" value="NADPH-DEPENDENT FERRIC-CHELATE REDUCTASE"/>
    <property type="match status" value="1"/>
</dbReference>
<accession>A0A098Y403</accession>
<dbReference type="CDD" id="cd06193">
    <property type="entry name" value="siderophore_interacting"/>
    <property type="match status" value="1"/>
</dbReference>
<dbReference type="InterPro" id="IPR007037">
    <property type="entry name" value="SIP_rossman_dom"/>
</dbReference>
<dbReference type="Gene3D" id="2.40.30.10">
    <property type="entry name" value="Translation factors"/>
    <property type="match status" value="1"/>
</dbReference>
<reference evidence="2 3" key="1">
    <citation type="submission" date="2014-07" db="EMBL/GenBank/DDBJ databases">
        <title>Biosystematic studies on Modestobacter strains isolated from extreme hyper-arid desert soil and from historic building.</title>
        <authorList>
            <person name="Bukarasam K."/>
            <person name="Bull A."/>
            <person name="Girard G."/>
            <person name="van Wezel G."/>
            <person name="Goodfellow M."/>
        </authorList>
    </citation>
    <scope>NUCLEOTIDE SEQUENCE [LARGE SCALE GENOMIC DNA]</scope>
    <source>
        <strain evidence="2 3">KNN45-2b</strain>
    </source>
</reference>
<dbReference type="InterPro" id="IPR013113">
    <property type="entry name" value="SIP_FAD-bd"/>
</dbReference>
<dbReference type="EMBL" id="JPMX01000075">
    <property type="protein sequence ID" value="KGH45608.1"/>
    <property type="molecule type" value="Genomic_DNA"/>
</dbReference>
<dbReference type="InterPro" id="IPR017938">
    <property type="entry name" value="Riboflavin_synthase-like_b-brl"/>
</dbReference>
<name>A0A098Y403_9ACTN</name>
<dbReference type="InterPro" id="IPR039374">
    <property type="entry name" value="SIP_fam"/>
</dbReference>
<dbReference type="OrthoDB" id="9814826at2"/>